<dbReference type="InterPro" id="IPR038729">
    <property type="entry name" value="Rad50/SbcC_AAA"/>
</dbReference>
<proteinExistence type="predicted"/>
<dbReference type="RefSeq" id="WP_219082396.1">
    <property type="nucleotide sequence ID" value="NZ_JAHBBD010000019.1"/>
</dbReference>
<sequence length="1163" mass="129240">MKLIGMKLKGIGPYEGEYSIDFAALSRSHMYLIEGETGAGKTTILDCITYALYGGPSVDGADKTRLRSRFLGLRNERSYVDLIFELNGRYYRVLREPEYQYAKKNGSGVSTHTAKAKLWRVDERIAELTADVEPDGTAERYFTFVEGEGNTTSLAIKASDVGAEIGQLIGLKREQFSKTIMLAQGRFSEFLRMTPDRRTTLVEELFSAQEYRYIQQILDDMRKERGRGVADLRERLTERIERTRRNAERFASMRDIETHVESSGNMGTGETDAEADSGKTTKSNEVPEPDKAAGADTDSATDGDSGMAAEPEADTITSSDTVPESDPWFWGMDEAGAIAEPAHTSEAVVRQLDFAVECVGAQARDMLQNARHDVAVQETAVTDRKRRRDLCRQVMHQVEEEHRLVEEHIRLVAQSAAVAEHQALVERSAEAEPILAKHRELEQRIQERDAAVKELNHTQDGLAEFPSQTELENQHREALQAAGNKESAEQKLKMAQTHQQLLDKVASTANAVADADKRFKDSQAVVERRRHVLDELPDDTEVAERLTRLIERLAGRDLLESQRRQAEDTLDHARKAVSLEADVKRRQESVDEAHVLSEAANRAYDEANRAFEMLGAAKYASELEGGRPCPVCGSVEHPHPYQSPADAPTKKHVDALRKESRRREGELSKAEQELAKLQARLESEQEQSDGKTPEQAQEAVDQVNAALAELDKVAEQRKNAEREQQTIRQAKEALNDAQRRCAQAETELHHVRDANAAAVSEAAGHTSESVEQERTEAQHQLDEARRQAEAAERLATTIKERRQLETRQTELSSRVGTLSAQVKELEQVVHEMLDDHDFADIDQVKACALEPAETERFQREAKEHERRCAANAARLEDARRSLASSIVIDGVPEPEGVGTPDTSGTMPVAYTDDGSPTVLGAQIAGIDIEALDRAVTEAEQAQDAAQARLSTLTELDHERVRCSDDMTDTAREWDKAMREYEPVRTMALLANGGKDSPSDRKLTLVAYAVTERFRDVLMRANEILKDIQGGVYELRLGDHEGRGGTKVGLPIDVFDRRNDQLRPPSSLSGGETFFVSLALALALADIIQAENGGLSMETLFIDEGFGTLSDDYLDDVMTVLRGIAKTRDIGIISHVGQLKDQIAERISVTRDGPDGESTLRVTV</sequence>
<keyword evidence="5" id="KW-1185">Reference proteome</keyword>
<feature type="coiled-coil region" evidence="1">
    <location>
        <begin position="438"/>
        <end position="491"/>
    </location>
</feature>
<feature type="region of interest" description="Disordered" evidence="2">
    <location>
        <begin position="634"/>
        <end position="672"/>
    </location>
</feature>
<feature type="domain" description="Rad50/SbcC-type AAA" evidence="3">
    <location>
        <begin position="6"/>
        <end position="239"/>
    </location>
</feature>
<keyword evidence="1" id="KW-0175">Coiled coil</keyword>
<evidence type="ECO:0000313" key="5">
    <source>
        <dbReference type="Proteomes" id="UP000812844"/>
    </source>
</evidence>
<accession>A0ABS6WA22</accession>
<organism evidence="4 5">
    <name type="scientific">Bifidobacterium phasiani</name>
    <dbReference type="NCBI Taxonomy" id="2834431"/>
    <lineage>
        <taxon>Bacteria</taxon>
        <taxon>Bacillati</taxon>
        <taxon>Actinomycetota</taxon>
        <taxon>Actinomycetes</taxon>
        <taxon>Bifidobacteriales</taxon>
        <taxon>Bifidobacteriaceae</taxon>
        <taxon>Bifidobacterium</taxon>
    </lineage>
</organism>
<comment type="caution">
    <text evidence="4">The sequence shown here is derived from an EMBL/GenBank/DDBJ whole genome shotgun (WGS) entry which is preliminary data.</text>
</comment>
<dbReference type="EMBL" id="JAHBBD010000019">
    <property type="protein sequence ID" value="MBW3083353.1"/>
    <property type="molecule type" value="Genomic_DNA"/>
</dbReference>
<dbReference type="Pfam" id="PF13558">
    <property type="entry name" value="SbcC_Walker_B"/>
    <property type="match status" value="1"/>
</dbReference>
<evidence type="ECO:0000256" key="1">
    <source>
        <dbReference type="SAM" id="Coils"/>
    </source>
</evidence>
<feature type="compositionally biased region" description="Basic and acidic residues" evidence="2">
    <location>
        <begin position="250"/>
        <end position="260"/>
    </location>
</feature>
<name>A0ABS6WA22_9BIFI</name>
<dbReference type="PANTHER" id="PTHR32114">
    <property type="entry name" value="ABC TRANSPORTER ABCH.3"/>
    <property type="match status" value="1"/>
</dbReference>
<feature type="region of interest" description="Disordered" evidence="2">
    <location>
        <begin position="250"/>
        <end position="329"/>
    </location>
</feature>
<evidence type="ECO:0000259" key="3">
    <source>
        <dbReference type="Pfam" id="PF13476"/>
    </source>
</evidence>
<gene>
    <name evidence="4" type="ORF">KIH73_08250</name>
</gene>
<evidence type="ECO:0000256" key="2">
    <source>
        <dbReference type="SAM" id="MobiDB-lite"/>
    </source>
</evidence>
<protein>
    <submittedName>
        <fullName evidence="4">AAA family ATPase</fullName>
    </submittedName>
</protein>
<dbReference type="PANTHER" id="PTHR32114:SF2">
    <property type="entry name" value="ABC TRANSPORTER ABCH.3"/>
    <property type="match status" value="1"/>
</dbReference>
<dbReference type="Pfam" id="PF13476">
    <property type="entry name" value="AAA_23"/>
    <property type="match status" value="1"/>
</dbReference>
<evidence type="ECO:0000313" key="4">
    <source>
        <dbReference type="EMBL" id="MBW3083353.1"/>
    </source>
</evidence>
<reference evidence="4 5" key="1">
    <citation type="submission" date="2021-05" db="EMBL/GenBank/DDBJ databases">
        <title>Phylogenetic classification of ten novel species belonging to the genus Bifidobacterium comprising B. colchicus sp. nov., B. abeli sp. nov., B. bicoloris sp. nov., B. guerezis sp. nov., B. rosaliae sp. nov., B. santillanensis sp. nov., B. argentati sp. nov., B. amazzoni sp. nov., B. pluviali sp. nov., and B. pinnaculum sp. nov.</title>
        <authorList>
            <person name="Lugli G.A."/>
            <person name="Ruiz Garcia L."/>
            <person name="Margolles A."/>
            <person name="Ventura M."/>
        </authorList>
    </citation>
    <scope>NUCLEOTIDE SEQUENCE [LARGE SCALE GENOMIC DNA]</scope>
    <source>
        <strain evidence="4 5">6T3</strain>
    </source>
</reference>
<feature type="compositionally biased region" description="Basic and acidic residues" evidence="2">
    <location>
        <begin position="648"/>
        <end position="672"/>
    </location>
</feature>
<dbReference type="Proteomes" id="UP000812844">
    <property type="component" value="Unassembled WGS sequence"/>
</dbReference>
<feature type="coiled-coil region" evidence="1">
    <location>
        <begin position="928"/>
        <end position="955"/>
    </location>
</feature>
<feature type="compositionally biased region" description="Low complexity" evidence="2">
    <location>
        <begin position="294"/>
        <end position="306"/>
    </location>
</feature>